<gene>
    <name evidence="1" type="ORF">SAMN05192574_105223</name>
</gene>
<protein>
    <submittedName>
        <fullName evidence="1">Uncharacterized protein</fullName>
    </submittedName>
</protein>
<proteinExistence type="predicted"/>
<dbReference type="AlphaFoldDB" id="A0A1H8LS05"/>
<sequence length="223" mass="25238">MRTIIIHIYPLQELGEAAKSEAINHFRDINVHFDWYEPIYLDFIAICETIGLTVKSGDIGFSGFYTQGSGSAFSAEADLPGLIDGIRAEAWKSYAPKLELAFAPLRIDRRVMALIRRGQLQPEASVLQPRRGLSARAYLDYGLPNHKAYERIAGELRRLEDWLKSVADCINQFLYRSLEREFEYQTTDEAIAESITANSYHFTIDGIFAGNIKALTAQNEEQP</sequence>
<evidence type="ECO:0000313" key="2">
    <source>
        <dbReference type="Proteomes" id="UP000198942"/>
    </source>
</evidence>
<evidence type="ECO:0000313" key="1">
    <source>
        <dbReference type="EMBL" id="SEO07880.1"/>
    </source>
</evidence>
<dbReference type="STRING" id="551995.SAMN05192574_105223"/>
<organism evidence="1 2">
    <name type="scientific">Mucilaginibacter gossypiicola</name>
    <dbReference type="NCBI Taxonomy" id="551995"/>
    <lineage>
        <taxon>Bacteria</taxon>
        <taxon>Pseudomonadati</taxon>
        <taxon>Bacteroidota</taxon>
        <taxon>Sphingobacteriia</taxon>
        <taxon>Sphingobacteriales</taxon>
        <taxon>Sphingobacteriaceae</taxon>
        <taxon>Mucilaginibacter</taxon>
    </lineage>
</organism>
<keyword evidence="2" id="KW-1185">Reference proteome</keyword>
<dbReference type="RefSeq" id="WP_091212073.1">
    <property type="nucleotide sequence ID" value="NZ_FOCL01000005.1"/>
</dbReference>
<name>A0A1H8LS05_9SPHI</name>
<dbReference type="EMBL" id="FOCL01000005">
    <property type="protein sequence ID" value="SEO07880.1"/>
    <property type="molecule type" value="Genomic_DNA"/>
</dbReference>
<accession>A0A1H8LS05</accession>
<reference evidence="2" key="1">
    <citation type="submission" date="2016-10" db="EMBL/GenBank/DDBJ databases">
        <authorList>
            <person name="Varghese N."/>
            <person name="Submissions S."/>
        </authorList>
    </citation>
    <scope>NUCLEOTIDE SEQUENCE [LARGE SCALE GENOMIC DNA]</scope>
    <source>
        <strain evidence="2">Gh-48</strain>
    </source>
</reference>
<dbReference type="Proteomes" id="UP000198942">
    <property type="component" value="Unassembled WGS sequence"/>
</dbReference>
<dbReference type="OrthoDB" id="791062at2"/>